<keyword evidence="1" id="KW-0472">Membrane</keyword>
<reference evidence="2 3" key="1">
    <citation type="journal article" date="2015" name="Stand. Genomic Sci.">
        <title>Genomic Encyclopedia of Bacterial and Archaeal Type Strains, Phase III: the genomes of soil and plant-associated and newly described type strains.</title>
        <authorList>
            <person name="Whitman W.B."/>
            <person name="Woyke T."/>
            <person name="Klenk H.P."/>
            <person name="Zhou Y."/>
            <person name="Lilburn T.G."/>
            <person name="Beck B.J."/>
            <person name="De Vos P."/>
            <person name="Vandamme P."/>
            <person name="Eisen J.A."/>
            <person name="Garrity G."/>
            <person name="Hugenholtz P."/>
            <person name="Kyrpides N.C."/>
        </authorList>
    </citation>
    <scope>NUCLEOTIDE SEQUENCE [LARGE SCALE GENOMIC DNA]</scope>
    <source>
        <strain evidence="2 3">VKM Ac-2540</strain>
    </source>
</reference>
<feature type="transmembrane region" description="Helical" evidence="1">
    <location>
        <begin position="94"/>
        <end position="114"/>
    </location>
</feature>
<proteinExistence type="predicted"/>
<keyword evidence="1" id="KW-0812">Transmembrane</keyword>
<dbReference type="OrthoDB" id="3823166at2"/>
<accession>A0A4V2FUF9</accession>
<evidence type="ECO:0000256" key="1">
    <source>
        <dbReference type="SAM" id="Phobius"/>
    </source>
</evidence>
<keyword evidence="3" id="KW-1185">Reference proteome</keyword>
<dbReference type="PANTHER" id="PTHR34989">
    <property type="entry name" value="PROTEIN HDED"/>
    <property type="match status" value="1"/>
</dbReference>
<feature type="transmembrane region" description="Helical" evidence="1">
    <location>
        <begin position="126"/>
        <end position="144"/>
    </location>
</feature>
<organism evidence="2 3">
    <name type="scientific">Kribbella rubisoli</name>
    <dbReference type="NCBI Taxonomy" id="3075929"/>
    <lineage>
        <taxon>Bacteria</taxon>
        <taxon>Bacillati</taxon>
        <taxon>Actinomycetota</taxon>
        <taxon>Actinomycetes</taxon>
        <taxon>Propionibacteriales</taxon>
        <taxon>Kribbellaceae</taxon>
        <taxon>Kribbella</taxon>
    </lineage>
</organism>
<protein>
    <submittedName>
        <fullName evidence="2">Uncharacterized membrane protein HdeD (DUF308 family)</fullName>
    </submittedName>
</protein>
<dbReference type="InterPro" id="IPR005325">
    <property type="entry name" value="DUF308_memb"/>
</dbReference>
<dbReference type="Proteomes" id="UP000292027">
    <property type="component" value="Unassembled WGS sequence"/>
</dbReference>
<evidence type="ECO:0000313" key="2">
    <source>
        <dbReference type="EMBL" id="RZU01866.1"/>
    </source>
</evidence>
<dbReference type="InterPro" id="IPR052712">
    <property type="entry name" value="Acid_resist_chaperone_HdeD"/>
</dbReference>
<feature type="transmembrane region" description="Helical" evidence="1">
    <location>
        <begin position="65"/>
        <end position="88"/>
    </location>
</feature>
<keyword evidence="1" id="KW-1133">Transmembrane helix</keyword>
<feature type="transmembrane region" description="Helical" evidence="1">
    <location>
        <begin position="150"/>
        <end position="172"/>
    </location>
</feature>
<dbReference type="AlphaFoldDB" id="A0A4V2FUF9"/>
<name>A0A4V2FUF9_9ACTN</name>
<dbReference type="EMBL" id="SHKR01000018">
    <property type="protein sequence ID" value="RZU01866.1"/>
    <property type="molecule type" value="Genomic_DNA"/>
</dbReference>
<dbReference type="GO" id="GO:0005886">
    <property type="term" value="C:plasma membrane"/>
    <property type="evidence" value="ECO:0007669"/>
    <property type="project" value="TreeGrafter"/>
</dbReference>
<sequence>MNTKGSVVGAVSKALVWRGLLAIAIGVVSVVWPHITVGAFVILFAVYAFIAAGMDAVRAFTSGGAGGVVGNLLLSLLSLAAGVIALVWPGPTATVLTLIVGWWALFTGLVEIAMVFTSGRRAGERAWLILSGLISIVFGVALFIRPDLGALSLATVFGLYSIFFGISSLVVARDGHDLQRATRRTAEAVPDPS</sequence>
<evidence type="ECO:0000313" key="3">
    <source>
        <dbReference type="Proteomes" id="UP000292027"/>
    </source>
</evidence>
<dbReference type="PANTHER" id="PTHR34989:SF1">
    <property type="entry name" value="PROTEIN HDED"/>
    <property type="match status" value="1"/>
</dbReference>
<dbReference type="Pfam" id="PF03729">
    <property type="entry name" value="DUF308"/>
    <property type="match status" value="1"/>
</dbReference>
<gene>
    <name evidence="2" type="ORF">EV645_7969</name>
</gene>
<comment type="caution">
    <text evidence="2">The sequence shown here is derived from an EMBL/GenBank/DDBJ whole genome shotgun (WGS) entry which is preliminary data.</text>
</comment>
<feature type="transmembrane region" description="Helical" evidence="1">
    <location>
        <begin position="20"/>
        <end position="53"/>
    </location>
</feature>
<dbReference type="RefSeq" id="WP_130449978.1">
    <property type="nucleotide sequence ID" value="NZ_SHKR01000018.1"/>
</dbReference>